<dbReference type="SUPFAM" id="SSF50182">
    <property type="entry name" value="Sm-like ribonucleoproteins"/>
    <property type="match status" value="1"/>
</dbReference>
<evidence type="ECO:0000313" key="7">
    <source>
        <dbReference type="EMBL" id="GMU10780.1"/>
    </source>
</evidence>
<dbReference type="Gene3D" id="1.10.287.1260">
    <property type="match status" value="1"/>
</dbReference>
<protein>
    <recommendedName>
        <fullName evidence="6">Mechanosensitive ion channel MscS domain-containing protein</fullName>
    </recommendedName>
</protein>
<feature type="transmembrane region" description="Helical" evidence="5">
    <location>
        <begin position="319"/>
        <end position="340"/>
    </location>
</feature>
<keyword evidence="3 5" id="KW-1133">Transmembrane helix</keyword>
<comment type="subcellular location">
    <subcellularLocation>
        <location evidence="1">Membrane</location>
    </subcellularLocation>
</comment>
<name>A0ABQ6R374_9BACT</name>
<dbReference type="EMBL" id="BTTX01000009">
    <property type="protein sequence ID" value="GMU10780.1"/>
    <property type="molecule type" value="Genomic_DNA"/>
</dbReference>
<proteinExistence type="predicted"/>
<feature type="transmembrane region" description="Helical" evidence="5">
    <location>
        <begin position="269"/>
        <end position="287"/>
    </location>
</feature>
<evidence type="ECO:0000259" key="6">
    <source>
        <dbReference type="Pfam" id="PF00924"/>
    </source>
</evidence>
<evidence type="ECO:0000256" key="5">
    <source>
        <dbReference type="SAM" id="Phobius"/>
    </source>
</evidence>
<evidence type="ECO:0000313" key="8">
    <source>
        <dbReference type="Proteomes" id="UP001342631"/>
    </source>
</evidence>
<dbReference type="InterPro" id="IPR023408">
    <property type="entry name" value="MscS_beta-dom_sf"/>
</dbReference>
<feature type="transmembrane region" description="Helical" evidence="5">
    <location>
        <begin position="190"/>
        <end position="210"/>
    </location>
</feature>
<evidence type="ECO:0000256" key="4">
    <source>
        <dbReference type="ARBA" id="ARBA00023136"/>
    </source>
</evidence>
<keyword evidence="4 5" id="KW-0472">Membrane</keyword>
<dbReference type="InterPro" id="IPR010920">
    <property type="entry name" value="LSM_dom_sf"/>
</dbReference>
<keyword evidence="2 5" id="KW-0812">Transmembrane</keyword>
<comment type="caution">
    <text evidence="7">The sequence shown here is derived from an EMBL/GenBank/DDBJ whole genome shotgun (WGS) entry which is preliminary data.</text>
</comment>
<dbReference type="InterPro" id="IPR006685">
    <property type="entry name" value="MscS_channel_2nd"/>
</dbReference>
<dbReference type="Gene3D" id="2.30.30.60">
    <property type="match status" value="1"/>
</dbReference>
<evidence type="ECO:0000256" key="2">
    <source>
        <dbReference type="ARBA" id="ARBA00022692"/>
    </source>
</evidence>
<dbReference type="PANTHER" id="PTHR30566">
    <property type="entry name" value="YNAI-RELATED MECHANOSENSITIVE ION CHANNEL"/>
    <property type="match status" value="1"/>
</dbReference>
<feature type="transmembrane region" description="Helical" evidence="5">
    <location>
        <begin position="20"/>
        <end position="39"/>
    </location>
</feature>
<sequence length="562" mass="60928">MFSNYSENRESAVRRFVPPWLWALLLLGPVGAFALNGGLPPPPADVDRSTPAATAAGFLDAAHARDAARAPHYLDLSRLPPETQAEEGLKLARRLVVVMDRTLWLDFARIGKEPAGPGERARREVLGQVATARGPQDIVLERVDAEGGPVWVFSADTVGAIDTLFQEHGSPLLEMLPPVFFTRPLWVLEAWQWLGLGVVLVVAWALGRLVEAVTLRVGARAAGLTKSGWDDELLAAGRGSIRYVLAGMLAAAGARLLKLPPPAQAAVDLGARSVIIVAAALFLLRFLTRAARFVEAKVAQSPEGTDVARVRGLRTQLSILRRVVEVAVVLVAASLLLLQFEAVRNVGVSLLASAGIAGLAIGLAAQKSLSTLLAGIQLSITQPMRIGDTVIIENEWGWVEEITLTYVVVKVWDLRRLVIPITQFLEKPFQNWSKVSPEILGTAELYVDFRTDVPAVRAELRRILEQESNGLWDGKVQGLQVTDLSERTMKLRALVSAADSGKAFDLRCLVREKLVAYLQAQPHGLPLLRAEATPLPFPEEKAAGPALLPARVGNNARVEPQR</sequence>
<feature type="domain" description="Mechanosensitive ion channel MscS" evidence="6">
    <location>
        <begin position="368"/>
        <end position="434"/>
    </location>
</feature>
<gene>
    <name evidence="7" type="ORF">ASNO1_70340</name>
</gene>
<dbReference type="Pfam" id="PF00924">
    <property type="entry name" value="MS_channel_2nd"/>
    <property type="match status" value="1"/>
</dbReference>
<reference evidence="7 8" key="1">
    <citation type="journal article" date="2024" name="Arch. Microbiol.">
        <title>Corallococcus caeni sp. nov., a novel myxobacterium isolated from activated sludge.</title>
        <authorList>
            <person name="Tomita S."/>
            <person name="Nakai R."/>
            <person name="Kuroda K."/>
            <person name="Kurashita H."/>
            <person name="Hatamoto M."/>
            <person name="Yamaguchi T."/>
            <person name="Narihiro T."/>
        </authorList>
    </citation>
    <scope>NUCLEOTIDE SEQUENCE [LARGE SCALE GENOMIC DNA]</scope>
    <source>
        <strain evidence="7 8">NO1</strain>
    </source>
</reference>
<dbReference type="PANTHER" id="PTHR30566:SF25">
    <property type="entry name" value="INNER MEMBRANE PROTEIN"/>
    <property type="match status" value="1"/>
</dbReference>
<evidence type="ECO:0000256" key="1">
    <source>
        <dbReference type="ARBA" id="ARBA00004370"/>
    </source>
</evidence>
<dbReference type="Proteomes" id="UP001342631">
    <property type="component" value="Unassembled WGS sequence"/>
</dbReference>
<keyword evidence="8" id="KW-1185">Reference proteome</keyword>
<organism evidence="7 8">
    <name type="scientific">Corallococcus caeni</name>
    <dbReference type="NCBI Taxonomy" id="3082388"/>
    <lineage>
        <taxon>Bacteria</taxon>
        <taxon>Pseudomonadati</taxon>
        <taxon>Myxococcota</taxon>
        <taxon>Myxococcia</taxon>
        <taxon>Myxococcales</taxon>
        <taxon>Cystobacterineae</taxon>
        <taxon>Myxococcaceae</taxon>
        <taxon>Corallococcus</taxon>
    </lineage>
</organism>
<accession>A0ABQ6R374</accession>
<evidence type="ECO:0000256" key="3">
    <source>
        <dbReference type="ARBA" id="ARBA00022989"/>
    </source>
</evidence>